<feature type="transmembrane region" description="Helical" evidence="1">
    <location>
        <begin position="6"/>
        <end position="25"/>
    </location>
</feature>
<keyword evidence="1" id="KW-0472">Membrane</keyword>
<keyword evidence="1" id="KW-1133">Transmembrane helix</keyword>
<evidence type="ECO:0000313" key="2">
    <source>
        <dbReference type="EMBL" id="MBS7663934.1"/>
    </source>
</evidence>
<organism evidence="2 3">
    <name type="scientific">Pseudomonas lalucatii</name>
    <dbReference type="NCBI Taxonomy" id="1424203"/>
    <lineage>
        <taxon>Bacteria</taxon>
        <taxon>Pseudomonadati</taxon>
        <taxon>Pseudomonadota</taxon>
        <taxon>Gammaproteobacteria</taxon>
        <taxon>Pseudomonadales</taxon>
        <taxon>Pseudomonadaceae</taxon>
        <taxon>Pseudomonas</taxon>
    </lineage>
</organism>
<dbReference type="Pfam" id="PF16074">
    <property type="entry name" value="PilW"/>
    <property type="match status" value="1"/>
</dbReference>
<dbReference type="EMBL" id="JADPMV010000002">
    <property type="protein sequence ID" value="MBS7663934.1"/>
    <property type="molecule type" value="Genomic_DNA"/>
</dbReference>
<protein>
    <submittedName>
        <fullName evidence="2">PilW family protein</fullName>
    </submittedName>
</protein>
<evidence type="ECO:0000256" key="1">
    <source>
        <dbReference type="SAM" id="Phobius"/>
    </source>
</evidence>
<sequence length="337" mass="35690">MSLIELMVAMVIGLLISGAVLQVFLSNRNTFLMQNASGHIQENGRFALQYLAAEIRPAGVGMGVRLPEESICVVASNGATSEWSAMNRPVWAQRVTAGGALGAVGTDQLSLFVNDNCGAFLTAGEILKPASNANIKVTRYCPSMAQNRAVMVMDLEKAVIIRVSNKPNSTGNGAVTLTHAAGNNDKAAACGGFKFSDIAFTDPARVVGFSSKIFYVADTGRKDASGQPTRALFARDVSTIPAQTMEVVAGVESMRTRYGVASANSVGVQSYLTPAEVEASKRWGDVRTVKIDLLLVSDIRAPGAEAQDVVFDGQAVAADGRLRQIFSTVVALRNRID</sequence>
<reference evidence="2 3" key="1">
    <citation type="journal article" date="2021" name="Syst. Appl. Microbiol.">
        <title>Pseudomonas lalucatii sp. nov. isolated from Vallgornera, a karstic cave in Mallorca, Western Mediterranean.</title>
        <authorList>
            <person name="Busquets A."/>
            <person name="Mulet M."/>
            <person name="Gomila M."/>
            <person name="Garcia-Valdes E."/>
        </authorList>
    </citation>
    <scope>NUCLEOTIDE SEQUENCE [LARGE SCALE GENOMIC DNA]</scope>
    <source>
        <strain evidence="2 3">R1b54</strain>
    </source>
</reference>
<accession>A0ABS5Q5S6</accession>
<comment type="caution">
    <text evidence="2">The sequence shown here is derived from an EMBL/GenBank/DDBJ whole genome shotgun (WGS) entry which is preliminary data.</text>
</comment>
<evidence type="ECO:0000313" key="3">
    <source>
        <dbReference type="Proteomes" id="UP001196601"/>
    </source>
</evidence>
<keyword evidence="1" id="KW-0812">Transmembrane</keyword>
<dbReference type="Proteomes" id="UP001196601">
    <property type="component" value="Unassembled WGS sequence"/>
</dbReference>
<proteinExistence type="predicted"/>
<gene>
    <name evidence="2" type="ORF">I0D00_18580</name>
</gene>
<name>A0ABS5Q5S6_9PSED</name>
<dbReference type="InterPro" id="IPR032092">
    <property type="entry name" value="PilW"/>
</dbReference>
<keyword evidence="3" id="KW-1185">Reference proteome</keyword>